<reference evidence="2 3" key="1">
    <citation type="journal article" date="2024" name="Front Chem Biol">
        <title>Unveiling the potential of Daldinia eschscholtzii MFLUCC 19-0629 through bioactivity and bioinformatics studies for enhanced sustainable agriculture production.</title>
        <authorList>
            <person name="Brooks S."/>
            <person name="Weaver J.A."/>
            <person name="Klomchit A."/>
            <person name="Alharthi S.A."/>
            <person name="Onlamun T."/>
            <person name="Nurani R."/>
            <person name="Vong T.K."/>
            <person name="Alberti F."/>
            <person name="Greco C."/>
        </authorList>
    </citation>
    <scope>NUCLEOTIDE SEQUENCE [LARGE SCALE GENOMIC DNA]</scope>
    <source>
        <strain evidence="2">MFLUCC 19-0629</strain>
    </source>
</reference>
<evidence type="ECO:0000256" key="1">
    <source>
        <dbReference type="SAM" id="MobiDB-lite"/>
    </source>
</evidence>
<gene>
    <name evidence="2" type="ORF">Daesc_001749</name>
</gene>
<proteinExistence type="predicted"/>
<name>A0AAX6MWA2_9PEZI</name>
<evidence type="ECO:0000313" key="2">
    <source>
        <dbReference type="EMBL" id="KAK6956471.1"/>
    </source>
</evidence>
<feature type="region of interest" description="Disordered" evidence="1">
    <location>
        <begin position="248"/>
        <end position="272"/>
    </location>
</feature>
<accession>A0AAX6MWA2</accession>
<dbReference type="AlphaFoldDB" id="A0AAX6MWA2"/>
<comment type="caution">
    <text evidence="2">The sequence shown here is derived from an EMBL/GenBank/DDBJ whole genome shotgun (WGS) entry which is preliminary data.</text>
</comment>
<keyword evidence="3" id="KW-1185">Reference proteome</keyword>
<organism evidence="2 3">
    <name type="scientific">Daldinia eschscholtzii</name>
    <dbReference type="NCBI Taxonomy" id="292717"/>
    <lineage>
        <taxon>Eukaryota</taxon>
        <taxon>Fungi</taxon>
        <taxon>Dikarya</taxon>
        <taxon>Ascomycota</taxon>
        <taxon>Pezizomycotina</taxon>
        <taxon>Sordariomycetes</taxon>
        <taxon>Xylariomycetidae</taxon>
        <taxon>Xylariales</taxon>
        <taxon>Hypoxylaceae</taxon>
        <taxon>Daldinia</taxon>
    </lineage>
</organism>
<protein>
    <submittedName>
        <fullName evidence="2">Uncharacterized protein</fullName>
    </submittedName>
</protein>
<dbReference type="Proteomes" id="UP001369815">
    <property type="component" value="Unassembled WGS sequence"/>
</dbReference>
<evidence type="ECO:0000313" key="3">
    <source>
        <dbReference type="Proteomes" id="UP001369815"/>
    </source>
</evidence>
<dbReference type="EMBL" id="JBANMG010000002">
    <property type="protein sequence ID" value="KAK6956471.1"/>
    <property type="molecule type" value="Genomic_DNA"/>
</dbReference>
<sequence>MLEPWDEAIALQKERQSCIDDVQSIKTSCAKDHGKRHPVECPECWTRLLNRIRDRYLNSASKEWFSGRRPFLLELDTMFSKAHNFEVDLKTIEQRIVDEKKEWYRDKVKNIGLQHATKSPSEDRILQLKINDRSISADQLASELRASLSDGAVRNHEAFDKFIEQLRNASSPQARAEAYVNTFFQPAHDPRGAAKTQKYIDMIRDGTSIADTINAMIRDRHIAKGDQDQKQALHKQLEELKRAKAAHELGKAKNDKAQQDETRETTVSDDQRDLPPCSVCTKALDAQDFIICPLCQILGDYYGLRVEPTLFCSQKCENERYEAHVEAAHECASGQRCVLLHDEDVEMDDGRTVLVFCRECVGTLGIPSVFCSARCFNENFQYHRDGIHVPKRKSTQHDARDENQLEFDPDDKMRYRARKIEEHLVTFDNAVEEWQQKTGLAVK</sequence>